<dbReference type="GO" id="GO:0005615">
    <property type="term" value="C:extracellular space"/>
    <property type="evidence" value="ECO:0007669"/>
    <property type="project" value="TreeGrafter"/>
</dbReference>
<dbReference type="GeneID" id="114324355"/>
<gene>
    <name evidence="6" type="primary">LOC114324355</name>
</gene>
<feature type="signal peptide" evidence="2">
    <location>
        <begin position="1"/>
        <end position="17"/>
    </location>
</feature>
<name>A0A6P7F375_DIAVI</name>
<accession>A0A6P7F375</accession>
<dbReference type="GO" id="GO:0007155">
    <property type="term" value="P:cell adhesion"/>
    <property type="evidence" value="ECO:0007669"/>
    <property type="project" value="TreeGrafter"/>
</dbReference>
<dbReference type="GO" id="GO:0030198">
    <property type="term" value="P:extracellular matrix organization"/>
    <property type="evidence" value="ECO:0007669"/>
    <property type="project" value="TreeGrafter"/>
</dbReference>
<evidence type="ECO:0000313" key="5">
    <source>
        <dbReference type="Proteomes" id="UP001652700"/>
    </source>
</evidence>
<reference evidence="4" key="2">
    <citation type="submission" date="2025-05" db="UniProtKB">
        <authorList>
            <consortium name="EnsemblMetazoa"/>
        </authorList>
    </citation>
    <scope>IDENTIFICATION</scope>
</reference>
<dbReference type="InParanoid" id="A0A6P7F375"/>
<dbReference type="PANTHER" id="PTHR10900">
    <property type="entry name" value="PERIOSTIN-RELATED"/>
    <property type="match status" value="1"/>
</dbReference>
<dbReference type="PROSITE" id="PS50213">
    <property type="entry name" value="FAS1"/>
    <property type="match status" value="4"/>
</dbReference>
<dbReference type="Pfam" id="PF02469">
    <property type="entry name" value="Fasciclin"/>
    <property type="match status" value="4"/>
</dbReference>
<keyword evidence="5" id="KW-1185">Reference proteome</keyword>
<evidence type="ECO:0000313" key="6">
    <source>
        <dbReference type="RefSeq" id="XP_028127960.1"/>
    </source>
</evidence>
<protein>
    <submittedName>
        <fullName evidence="6">Transforming growth factor-beta-induced protein ig-h3</fullName>
    </submittedName>
</protein>
<dbReference type="EnsemblMetazoa" id="XM_028272159.2">
    <property type="protein sequence ID" value="XP_028127960.1"/>
    <property type="gene ID" value="LOC114324355"/>
</dbReference>
<evidence type="ECO:0000256" key="2">
    <source>
        <dbReference type="SAM" id="SignalP"/>
    </source>
</evidence>
<dbReference type="GO" id="GO:0050839">
    <property type="term" value="F:cell adhesion molecule binding"/>
    <property type="evidence" value="ECO:0007669"/>
    <property type="project" value="TreeGrafter"/>
</dbReference>
<feature type="domain" description="FAS1" evidence="3">
    <location>
        <begin position="701"/>
        <end position="837"/>
    </location>
</feature>
<feature type="domain" description="FAS1" evidence="3">
    <location>
        <begin position="556"/>
        <end position="697"/>
    </location>
</feature>
<dbReference type="RefSeq" id="XP_028127960.1">
    <property type="nucleotide sequence ID" value="XM_028272159.1"/>
</dbReference>
<keyword evidence="2" id="KW-0732">Signal</keyword>
<sequence length="855" mass="95181">MLGKAFLFLSALLVVRAAQSDFYSDLSLFHELQQPYRANWNWHNPVVNPRRAIEEELASAEDDSDEREPLAKDYKDPPAASSEQKPVLVPKPKPNLKSIPEKPEISDLPENPERPLTELLPGGVVDVNSDGFGGPFNPFGPEFDFSSSFGVGNSKPFGIGDLFNSFQGSQWWKGKNVCIEREESTDDDEDSDEDQSNEEGKKNSTSSTSKASKALPDLFSTSISLSNCFETASKYECVTKINNHGVFKTFTVRYKCCYGYTRTRGGGCDKKADLKPILETLDDIKASEFRNLIKTSQLDEKFTDSNCSLFVPTDDALTEYNDKMVEMNNVVRRRRGLGQHLSTRDLVLSHAVEGFVDLTDLANDDVIYSENNNSSIRVNIYPTNTRERLVTVNCARVKTPNVLTKNGIIHVTDGVVLPATQDIETIIKTHPRLTNLKEAISKTDIPSHIKPDGHYTVFAPTDEAFNKLDEVQKQKILRGSGCASSILKFHFTAHTVCSPAIIGNATTHNVEGDLLNLERTVDDELILERKAKLVGTDIIATNGVIHLIDAVIVPDAGLYIGNVLKHQNYTKFQELIQKAELEEQINELQNATVFVPSNQAFESPEGKKLLSEIENDKEKLKEIVRYHTLQGQLQSGDMNNNEKLVTYDNGRELRLNLYSTLPLFTNIVNRATVNCARLVGFDEKACGSTIHEVNQILVPPTRNILEVIENDARYSTLKALLKDTELEKILQENNRSLTLLAPTDETFAALDEKDREALLNDKKKAEQILKHHVLTEVLCCSGVGPHSWGFSSFISTLANTQIEVARTGSRIRVNRAVVTSCDNLATNGVVHTVNKVLLPRQPPVSSIGGFFLFDL</sequence>
<feature type="domain" description="FAS1" evidence="3">
    <location>
        <begin position="420"/>
        <end position="552"/>
    </location>
</feature>
<dbReference type="SMART" id="SM00554">
    <property type="entry name" value="FAS1"/>
    <property type="match status" value="4"/>
</dbReference>
<feature type="chain" id="PRO_5028295055" evidence="2">
    <location>
        <begin position="18"/>
        <end position="855"/>
    </location>
</feature>
<reference evidence="6" key="1">
    <citation type="submission" date="2025-04" db="UniProtKB">
        <authorList>
            <consortium name="RefSeq"/>
        </authorList>
    </citation>
    <scope>IDENTIFICATION</scope>
    <source>
        <tissue evidence="6">Whole insect</tissue>
    </source>
</reference>
<organism evidence="6">
    <name type="scientific">Diabrotica virgifera virgifera</name>
    <name type="common">western corn rootworm</name>
    <dbReference type="NCBI Taxonomy" id="50390"/>
    <lineage>
        <taxon>Eukaryota</taxon>
        <taxon>Metazoa</taxon>
        <taxon>Ecdysozoa</taxon>
        <taxon>Arthropoda</taxon>
        <taxon>Hexapoda</taxon>
        <taxon>Insecta</taxon>
        <taxon>Pterygota</taxon>
        <taxon>Neoptera</taxon>
        <taxon>Endopterygota</taxon>
        <taxon>Coleoptera</taxon>
        <taxon>Polyphaga</taxon>
        <taxon>Cucujiformia</taxon>
        <taxon>Chrysomeloidea</taxon>
        <taxon>Chrysomelidae</taxon>
        <taxon>Galerucinae</taxon>
        <taxon>Diabroticina</taxon>
        <taxon>Diabroticites</taxon>
        <taxon>Diabrotica</taxon>
    </lineage>
</organism>
<dbReference type="Gene3D" id="2.30.180.10">
    <property type="entry name" value="FAS1 domain"/>
    <property type="match status" value="4"/>
</dbReference>
<feature type="compositionally biased region" description="Acidic residues" evidence="1">
    <location>
        <begin position="57"/>
        <end position="66"/>
    </location>
</feature>
<evidence type="ECO:0000256" key="1">
    <source>
        <dbReference type="SAM" id="MobiDB-lite"/>
    </source>
</evidence>
<proteinExistence type="predicted"/>
<dbReference type="InterPro" id="IPR050904">
    <property type="entry name" value="Adhesion/Biosynth-related"/>
</dbReference>
<feature type="region of interest" description="Disordered" evidence="1">
    <location>
        <begin position="57"/>
        <end position="117"/>
    </location>
</feature>
<feature type="compositionally biased region" description="Basic and acidic residues" evidence="1">
    <location>
        <begin position="67"/>
        <end position="76"/>
    </location>
</feature>
<dbReference type="SUPFAM" id="SSF82153">
    <property type="entry name" value="FAS1 domain"/>
    <property type="match status" value="4"/>
</dbReference>
<feature type="compositionally biased region" description="Basic and acidic residues" evidence="1">
    <location>
        <begin position="99"/>
        <end position="116"/>
    </location>
</feature>
<dbReference type="OrthoDB" id="286301at2759"/>
<feature type="compositionally biased region" description="Acidic residues" evidence="1">
    <location>
        <begin position="183"/>
        <end position="197"/>
    </location>
</feature>
<dbReference type="Proteomes" id="UP001652700">
    <property type="component" value="Unplaced"/>
</dbReference>
<dbReference type="GO" id="GO:0031012">
    <property type="term" value="C:extracellular matrix"/>
    <property type="evidence" value="ECO:0007669"/>
    <property type="project" value="TreeGrafter"/>
</dbReference>
<dbReference type="FunCoup" id="A0A6P7F375">
    <property type="interactions" value="74"/>
</dbReference>
<dbReference type="InterPro" id="IPR036378">
    <property type="entry name" value="FAS1_dom_sf"/>
</dbReference>
<dbReference type="FunFam" id="2.30.180.10:FF:000032">
    <property type="entry name" value="Fasciclin domain-containing protein, putative"/>
    <property type="match status" value="2"/>
</dbReference>
<dbReference type="AlphaFoldDB" id="A0A6P7F375"/>
<evidence type="ECO:0000313" key="4">
    <source>
        <dbReference type="EnsemblMetazoa" id="XP_028127960.1"/>
    </source>
</evidence>
<feature type="domain" description="FAS1" evidence="3">
    <location>
        <begin position="273"/>
        <end position="416"/>
    </location>
</feature>
<evidence type="ECO:0000259" key="3">
    <source>
        <dbReference type="PROSITE" id="PS50213"/>
    </source>
</evidence>
<dbReference type="KEGG" id="dvv:114324355"/>
<dbReference type="PANTHER" id="PTHR10900:SF77">
    <property type="entry name" value="FI19380P1"/>
    <property type="match status" value="1"/>
</dbReference>
<feature type="region of interest" description="Disordered" evidence="1">
    <location>
        <begin position="180"/>
        <end position="210"/>
    </location>
</feature>
<dbReference type="InterPro" id="IPR000782">
    <property type="entry name" value="FAS1_domain"/>
</dbReference>